<proteinExistence type="predicted"/>
<name>A0ACB8RQH4_9AGAM</name>
<reference evidence="1" key="2">
    <citation type="journal article" date="2022" name="New Phytol.">
        <title>Evolutionary transition to the ectomycorrhizal habit in the genomes of a hyperdiverse lineage of mushroom-forming fungi.</title>
        <authorList>
            <person name="Looney B."/>
            <person name="Miyauchi S."/>
            <person name="Morin E."/>
            <person name="Drula E."/>
            <person name="Courty P.E."/>
            <person name="Kohler A."/>
            <person name="Kuo A."/>
            <person name="LaButti K."/>
            <person name="Pangilinan J."/>
            <person name="Lipzen A."/>
            <person name="Riley R."/>
            <person name="Andreopoulos W."/>
            <person name="He G."/>
            <person name="Johnson J."/>
            <person name="Nolan M."/>
            <person name="Tritt A."/>
            <person name="Barry K.W."/>
            <person name="Grigoriev I.V."/>
            <person name="Nagy L.G."/>
            <person name="Hibbett D."/>
            <person name="Henrissat B."/>
            <person name="Matheny P.B."/>
            <person name="Labbe J."/>
            <person name="Martin F.M."/>
        </authorList>
    </citation>
    <scope>NUCLEOTIDE SEQUENCE</scope>
    <source>
        <strain evidence="1">FP105234-sp</strain>
    </source>
</reference>
<organism evidence="1 2">
    <name type="scientific">Auriscalpium vulgare</name>
    <dbReference type="NCBI Taxonomy" id="40419"/>
    <lineage>
        <taxon>Eukaryota</taxon>
        <taxon>Fungi</taxon>
        <taxon>Dikarya</taxon>
        <taxon>Basidiomycota</taxon>
        <taxon>Agaricomycotina</taxon>
        <taxon>Agaricomycetes</taxon>
        <taxon>Russulales</taxon>
        <taxon>Auriscalpiaceae</taxon>
        <taxon>Auriscalpium</taxon>
    </lineage>
</organism>
<dbReference type="Proteomes" id="UP000814033">
    <property type="component" value="Unassembled WGS sequence"/>
</dbReference>
<evidence type="ECO:0000313" key="2">
    <source>
        <dbReference type="Proteomes" id="UP000814033"/>
    </source>
</evidence>
<keyword evidence="2" id="KW-1185">Reference proteome</keyword>
<gene>
    <name evidence="1" type="ORF">FA95DRAFT_1573132</name>
</gene>
<protein>
    <submittedName>
        <fullName evidence="1">Uncharacterized protein</fullName>
    </submittedName>
</protein>
<evidence type="ECO:0000313" key="1">
    <source>
        <dbReference type="EMBL" id="KAI0046509.1"/>
    </source>
</evidence>
<sequence length="338" mass="37150">MAALSDIFFSYLPGFRARSPSPSRPTLPVELLEHIVAEIPRESVQDLLRVRAASRTFCAIATPGAFRSVGVTNTKRSAESLKQLLSREHLAQHVEEVVYSDRAAQTGGRVEQRYFFRQEGHGKAIQEAFASAFTLLPSCPALHAIHLTFLPSYPTDTECNALSARQLSLQVHEPRDLHFAIVGALVANSRALAGRVTSLTMHNLLCQHNMIYAVTSFEALLHALHKLHIHTVESPLAAAAATSGGEFVSAFWQRTVHDIFLARAEALTDLTVCGYAHAPPSGLSFSPNTLPALRTLRLEHIDFELGQDFLRQHEGVLEELVVDGERVELAQQNDAPQA</sequence>
<dbReference type="EMBL" id="MU275924">
    <property type="protein sequence ID" value="KAI0046509.1"/>
    <property type="molecule type" value="Genomic_DNA"/>
</dbReference>
<accession>A0ACB8RQH4</accession>
<comment type="caution">
    <text evidence="1">The sequence shown here is derived from an EMBL/GenBank/DDBJ whole genome shotgun (WGS) entry which is preliminary data.</text>
</comment>
<reference evidence="1" key="1">
    <citation type="submission" date="2021-02" db="EMBL/GenBank/DDBJ databases">
        <authorList>
            <consortium name="DOE Joint Genome Institute"/>
            <person name="Ahrendt S."/>
            <person name="Looney B.P."/>
            <person name="Miyauchi S."/>
            <person name="Morin E."/>
            <person name="Drula E."/>
            <person name="Courty P.E."/>
            <person name="Chicoki N."/>
            <person name="Fauchery L."/>
            <person name="Kohler A."/>
            <person name="Kuo A."/>
            <person name="Labutti K."/>
            <person name="Pangilinan J."/>
            <person name="Lipzen A."/>
            <person name="Riley R."/>
            <person name="Andreopoulos W."/>
            <person name="He G."/>
            <person name="Johnson J."/>
            <person name="Barry K.W."/>
            <person name="Grigoriev I.V."/>
            <person name="Nagy L."/>
            <person name="Hibbett D."/>
            <person name="Henrissat B."/>
            <person name="Matheny P.B."/>
            <person name="Labbe J."/>
            <person name="Martin F."/>
        </authorList>
    </citation>
    <scope>NUCLEOTIDE SEQUENCE</scope>
    <source>
        <strain evidence="1">FP105234-sp</strain>
    </source>
</reference>